<gene>
    <name evidence="1" type="ORF">ACFSNC_18105</name>
</gene>
<evidence type="ECO:0000313" key="2">
    <source>
        <dbReference type="Proteomes" id="UP001597299"/>
    </source>
</evidence>
<evidence type="ECO:0000313" key="1">
    <source>
        <dbReference type="EMBL" id="MFD2142325.1"/>
    </source>
</evidence>
<organism evidence="1 2">
    <name type="scientific">Ancylobacter oerskovii</name>
    <dbReference type="NCBI Taxonomy" id="459519"/>
    <lineage>
        <taxon>Bacteria</taxon>
        <taxon>Pseudomonadati</taxon>
        <taxon>Pseudomonadota</taxon>
        <taxon>Alphaproteobacteria</taxon>
        <taxon>Hyphomicrobiales</taxon>
        <taxon>Xanthobacteraceae</taxon>
        <taxon>Ancylobacter</taxon>
    </lineage>
</organism>
<dbReference type="RefSeq" id="WP_213354172.1">
    <property type="nucleotide sequence ID" value="NZ_JAHBGB010000037.1"/>
</dbReference>
<sequence length="210" mass="22209">MWYPSKVIAPPAAEPISLALAKQQCGIPVNETGRDAELTAAIAGARGLVEKVCGIRLVTQTVDMVCDGFCDLRALPDAPLQSVTSITYLDTEGAPQTVPTAVYEGRLDGLEPSIVLAHGKQWPTTRRGSRITIKAVAGYGLAADVPPDLVSAMLLKIGSAMSMSGKDMLVRSVEVHDVATRQYGGIVDVTASMDRAFLALLANYQRGLLA</sequence>
<dbReference type="Gene3D" id="1.10.3230.30">
    <property type="entry name" value="Phage gp6-like head-tail connector protein"/>
    <property type="match status" value="1"/>
</dbReference>
<accession>A0ABW4Z123</accession>
<name>A0ABW4Z123_9HYPH</name>
<dbReference type="Proteomes" id="UP001597299">
    <property type="component" value="Unassembled WGS sequence"/>
</dbReference>
<dbReference type="NCBIfam" id="TIGR02215">
    <property type="entry name" value="phage_chp_gp8"/>
    <property type="match status" value="1"/>
</dbReference>
<dbReference type="EMBL" id="JBHUHD010000001">
    <property type="protein sequence ID" value="MFD2142325.1"/>
    <property type="molecule type" value="Genomic_DNA"/>
</dbReference>
<dbReference type="InterPro" id="IPR011738">
    <property type="entry name" value="Phage_CHP"/>
</dbReference>
<comment type="caution">
    <text evidence="1">The sequence shown here is derived from an EMBL/GenBank/DDBJ whole genome shotgun (WGS) entry which is preliminary data.</text>
</comment>
<protein>
    <submittedName>
        <fullName evidence="1">Uncharacterized protein</fullName>
    </submittedName>
</protein>
<keyword evidence="2" id="KW-1185">Reference proteome</keyword>
<reference evidence="2" key="1">
    <citation type="journal article" date="2019" name="Int. J. Syst. Evol. Microbiol.">
        <title>The Global Catalogue of Microorganisms (GCM) 10K type strain sequencing project: providing services to taxonomists for standard genome sequencing and annotation.</title>
        <authorList>
            <consortium name="The Broad Institute Genomics Platform"/>
            <consortium name="The Broad Institute Genome Sequencing Center for Infectious Disease"/>
            <person name="Wu L."/>
            <person name="Ma J."/>
        </authorList>
    </citation>
    <scope>NUCLEOTIDE SEQUENCE [LARGE SCALE GENOMIC DNA]</scope>
    <source>
        <strain evidence="2">CCM 7435</strain>
    </source>
</reference>
<proteinExistence type="predicted"/>